<dbReference type="AlphaFoldDB" id="A0AAV7KW15"/>
<accession>A0AAV7KW15</accession>
<name>A0AAV7KW15_PLEWA</name>
<comment type="caution">
    <text evidence="2">The sequence shown here is derived from an EMBL/GenBank/DDBJ whole genome shotgun (WGS) entry which is preliminary data.</text>
</comment>
<keyword evidence="3" id="KW-1185">Reference proteome</keyword>
<evidence type="ECO:0000313" key="3">
    <source>
        <dbReference type="Proteomes" id="UP001066276"/>
    </source>
</evidence>
<feature type="region of interest" description="Disordered" evidence="1">
    <location>
        <begin position="25"/>
        <end position="100"/>
    </location>
</feature>
<reference evidence="2" key="1">
    <citation type="journal article" date="2022" name="bioRxiv">
        <title>Sequencing and chromosome-scale assembly of the giantPleurodeles waltlgenome.</title>
        <authorList>
            <person name="Brown T."/>
            <person name="Elewa A."/>
            <person name="Iarovenko S."/>
            <person name="Subramanian E."/>
            <person name="Araus A.J."/>
            <person name="Petzold A."/>
            <person name="Susuki M."/>
            <person name="Suzuki K.-i.T."/>
            <person name="Hayashi T."/>
            <person name="Toyoda A."/>
            <person name="Oliveira C."/>
            <person name="Osipova E."/>
            <person name="Leigh N.D."/>
            <person name="Simon A."/>
            <person name="Yun M.H."/>
        </authorList>
    </citation>
    <scope>NUCLEOTIDE SEQUENCE</scope>
    <source>
        <strain evidence="2">20211129_DDA</strain>
        <tissue evidence="2">Liver</tissue>
    </source>
</reference>
<dbReference type="EMBL" id="JANPWB010000016">
    <property type="protein sequence ID" value="KAJ1083427.1"/>
    <property type="molecule type" value="Genomic_DNA"/>
</dbReference>
<evidence type="ECO:0000256" key="1">
    <source>
        <dbReference type="SAM" id="MobiDB-lite"/>
    </source>
</evidence>
<dbReference type="Proteomes" id="UP001066276">
    <property type="component" value="Chromosome 12"/>
</dbReference>
<sequence length="100" mass="10404">MSNLSSRPRCTIRRGSKATTVLSCHEPVSHSAHGDLQADLPADRAPRASHLPGVPHSFGCKSSASPGSQERGAERGAHAATSRGSTEIQAAPKMVQHGGR</sequence>
<evidence type="ECO:0000313" key="2">
    <source>
        <dbReference type="EMBL" id="KAJ1083427.1"/>
    </source>
</evidence>
<proteinExistence type="predicted"/>
<organism evidence="2 3">
    <name type="scientific">Pleurodeles waltl</name>
    <name type="common">Iberian ribbed newt</name>
    <dbReference type="NCBI Taxonomy" id="8319"/>
    <lineage>
        <taxon>Eukaryota</taxon>
        <taxon>Metazoa</taxon>
        <taxon>Chordata</taxon>
        <taxon>Craniata</taxon>
        <taxon>Vertebrata</taxon>
        <taxon>Euteleostomi</taxon>
        <taxon>Amphibia</taxon>
        <taxon>Batrachia</taxon>
        <taxon>Caudata</taxon>
        <taxon>Salamandroidea</taxon>
        <taxon>Salamandridae</taxon>
        <taxon>Pleurodelinae</taxon>
        <taxon>Pleurodeles</taxon>
    </lineage>
</organism>
<protein>
    <submittedName>
        <fullName evidence="2">Uncharacterized protein</fullName>
    </submittedName>
</protein>
<gene>
    <name evidence="2" type="ORF">NDU88_003586</name>
</gene>